<evidence type="ECO:0000259" key="2">
    <source>
        <dbReference type="Pfam" id="PF01551"/>
    </source>
</evidence>
<dbReference type="Proteomes" id="UP000061457">
    <property type="component" value="Chromosome I"/>
</dbReference>
<dbReference type="OrthoDB" id="9180899at2"/>
<feature type="domain" description="M23ase beta-sheet core" evidence="2">
    <location>
        <begin position="248"/>
        <end position="342"/>
    </location>
</feature>
<organism evidence="3 4">
    <name type="scientific">Pseudoalteromonas phenolica</name>
    <dbReference type="NCBI Taxonomy" id="161398"/>
    <lineage>
        <taxon>Bacteria</taxon>
        <taxon>Pseudomonadati</taxon>
        <taxon>Pseudomonadota</taxon>
        <taxon>Gammaproteobacteria</taxon>
        <taxon>Alteromonadales</taxon>
        <taxon>Pseudoalteromonadaceae</taxon>
        <taxon>Pseudoalteromonas</taxon>
    </lineage>
</organism>
<dbReference type="PANTHER" id="PTHR21666">
    <property type="entry name" value="PEPTIDASE-RELATED"/>
    <property type="match status" value="1"/>
</dbReference>
<dbReference type="RefSeq" id="WP_058029260.1">
    <property type="nucleotide sequence ID" value="NZ_CP013187.1"/>
</dbReference>
<dbReference type="PATRIC" id="fig|161398.10.peg.1027"/>
<dbReference type="GO" id="GO:0004222">
    <property type="term" value="F:metalloendopeptidase activity"/>
    <property type="evidence" value="ECO:0007669"/>
    <property type="project" value="TreeGrafter"/>
</dbReference>
<accession>A0A0S2JZS0</accession>
<dbReference type="Pfam" id="PF01551">
    <property type="entry name" value="Peptidase_M23"/>
    <property type="match status" value="1"/>
</dbReference>
<dbReference type="EMBL" id="CP013187">
    <property type="protein sequence ID" value="ALO41526.1"/>
    <property type="molecule type" value="Genomic_DNA"/>
</dbReference>
<dbReference type="SUPFAM" id="SSF51261">
    <property type="entry name" value="Duplicated hybrid motif"/>
    <property type="match status" value="1"/>
</dbReference>
<dbReference type="InterPro" id="IPR050570">
    <property type="entry name" value="Cell_wall_metabolism_enzyme"/>
</dbReference>
<gene>
    <name evidence="3" type="ORF">PP2015_1008</name>
</gene>
<evidence type="ECO:0000256" key="1">
    <source>
        <dbReference type="SAM" id="Coils"/>
    </source>
</evidence>
<dbReference type="KEGG" id="pphe:PP2015_1008"/>
<dbReference type="FunFam" id="2.70.70.10:FF:000006">
    <property type="entry name" value="M23 family peptidase"/>
    <property type="match status" value="1"/>
</dbReference>
<sequence length="353" mass="39212">MLSKISHLAKSAFKPKQLLLRQNGDVSMLTLPSSLQVSLLCAAIGAVCWISVSSHGYLQQQDQIQTLEKQHLTAESNWQLEKQQLKQKLAEQTKTLQDLSKQQNLLEGLVEALPESVTSPASTEKQVTQDDKFEEKSQDLAHKQASLLNHIEKSITARSSELHTHLDEIGLDKQTSPSPIAQGGPYHQLDTQHISTDYLHVIDKLVELNELEQMITLLPDSMPVKKDKFYVSSQFGYRKDPITGRRAMHKGVDLAGWHKTDIHAPAAGTVTKAGKNGGYGKFVEIEHANGLVTRFGHLHTIKVKKGQKVEKSDVIALMGSTGRSTSTHLHYEVLQNGKHINPIKLAKVLSRVQ</sequence>
<keyword evidence="4" id="KW-1185">Reference proteome</keyword>
<name>A0A0S2JZS0_9GAMM</name>
<dbReference type="InterPro" id="IPR011055">
    <property type="entry name" value="Dup_hybrid_motif"/>
</dbReference>
<evidence type="ECO:0000313" key="4">
    <source>
        <dbReference type="Proteomes" id="UP000061457"/>
    </source>
</evidence>
<feature type="coiled-coil region" evidence="1">
    <location>
        <begin position="57"/>
        <end position="102"/>
    </location>
</feature>
<dbReference type="PANTHER" id="PTHR21666:SF291">
    <property type="entry name" value="STAGE II SPORULATION PROTEIN Q"/>
    <property type="match status" value="1"/>
</dbReference>
<dbReference type="InterPro" id="IPR016047">
    <property type="entry name" value="M23ase_b-sheet_dom"/>
</dbReference>
<evidence type="ECO:0000313" key="3">
    <source>
        <dbReference type="EMBL" id="ALO41526.1"/>
    </source>
</evidence>
<proteinExistence type="predicted"/>
<dbReference type="Gene3D" id="2.70.70.10">
    <property type="entry name" value="Glucose Permease (Domain IIA)"/>
    <property type="match status" value="1"/>
</dbReference>
<reference evidence="4" key="1">
    <citation type="submission" date="2015-11" db="EMBL/GenBank/DDBJ databases">
        <authorList>
            <person name="Kim K.M."/>
        </authorList>
    </citation>
    <scope>NUCLEOTIDE SEQUENCE [LARGE SCALE GENOMIC DNA]</scope>
    <source>
        <strain evidence="4">KCTC 12086</strain>
    </source>
</reference>
<protein>
    <submittedName>
        <fullName evidence="3">Peptidase M23/M37 protein</fullName>
    </submittedName>
</protein>
<dbReference type="STRING" id="161398.PP2015_1008"/>
<keyword evidence="1" id="KW-0175">Coiled coil</keyword>
<dbReference type="CDD" id="cd12797">
    <property type="entry name" value="M23_peptidase"/>
    <property type="match status" value="1"/>
</dbReference>
<dbReference type="AlphaFoldDB" id="A0A0S2JZS0"/>